<proteinExistence type="predicted"/>
<gene>
    <name evidence="1" type="ORF">K0M31_002155</name>
</gene>
<dbReference type="Proteomes" id="UP001177670">
    <property type="component" value="Unassembled WGS sequence"/>
</dbReference>
<sequence>MAKQKVRVAVTTGRVDDDDGVFGERKWKTSGVDDGKQKEKGRGTGLLSFEVEALPPRCDGRVSERGEKSILIGVALWCY</sequence>
<organism evidence="1 2">
    <name type="scientific">Melipona bicolor</name>
    <dbReference type="NCBI Taxonomy" id="60889"/>
    <lineage>
        <taxon>Eukaryota</taxon>
        <taxon>Metazoa</taxon>
        <taxon>Ecdysozoa</taxon>
        <taxon>Arthropoda</taxon>
        <taxon>Hexapoda</taxon>
        <taxon>Insecta</taxon>
        <taxon>Pterygota</taxon>
        <taxon>Neoptera</taxon>
        <taxon>Endopterygota</taxon>
        <taxon>Hymenoptera</taxon>
        <taxon>Apocrita</taxon>
        <taxon>Aculeata</taxon>
        <taxon>Apoidea</taxon>
        <taxon>Anthophila</taxon>
        <taxon>Apidae</taxon>
        <taxon>Melipona</taxon>
    </lineage>
</organism>
<reference evidence="1" key="1">
    <citation type="submission" date="2021-10" db="EMBL/GenBank/DDBJ databases">
        <title>Melipona bicolor Genome sequencing and assembly.</title>
        <authorList>
            <person name="Araujo N.S."/>
            <person name="Arias M.C."/>
        </authorList>
    </citation>
    <scope>NUCLEOTIDE SEQUENCE</scope>
    <source>
        <strain evidence="1">USP_2M_L1-L4_2017</strain>
        <tissue evidence="1">Whole body</tissue>
    </source>
</reference>
<dbReference type="AlphaFoldDB" id="A0AA40KYX5"/>
<name>A0AA40KYX5_9HYME</name>
<dbReference type="EMBL" id="JAHYIQ010000001">
    <property type="protein sequence ID" value="KAK1137657.1"/>
    <property type="molecule type" value="Genomic_DNA"/>
</dbReference>
<protein>
    <submittedName>
        <fullName evidence="1">Uncharacterized protein</fullName>
    </submittedName>
</protein>
<evidence type="ECO:0000313" key="2">
    <source>
        <dbReference type="Proteomes" id="UP001177670"/>
    </source>
</evidence>
<accession>A0AA40KYX5</accession>
<evidence type="ECO:0000313" key="1">
    <source>
        <dbReference type="EMBL" id="KAK1137657.1"/>
    </source>
</evidence>
<keyword evidence="2" id="KW-1185">Reference proteome</keyword>
<comment type="caution">
    <text evidence="1">The sequence shown here is derived from an EMBL/GenBank/DDBJ whole genome shotgun (WGS) entry which is preliminary data.</text>
</comment>